<gene>
    <name evidence="9" type="ORF">JP32_05400</name>
</gene>
<reference evidence="9 10" key="1">
    <citation type="submission" date="2014-08" db="EMBL/GenBank/DDBJ databases">
        <title>Chaperone-usher fimbriae in a diverse selection of Gallibacterium genomes.</title>
        <authorList>
            <person name="Kudirkiene E."/>
            <person name="Bager R.J."/>
            <person name="Johnson T.J."/>
            <person name="Bojesen A.M."/>
        </authorList>
    </citation>
    <scope>NUCLEOTIDE SEQUENCE [LARGE SCALE GENOMIC DNA]</scope>
    <source>
        <strain evidence="9 10">20558/3kl.</strain>
    </source>
</reference>
<dbReference type="GO" id="GO:0005886">
    <property type="term" value="C:plasma membrane"/>
    <property type="evidence" value="ECO:0007669"/>
    <property type="project" value="UniProtKB-SubCell"/>
</dbReference>
<dbReference type="RefSeq" id="WP_039083938.1">
    <property type="nucleotide sequence ID" value="NZ_JPXS01000025.1"/>
</dbReference>
<sequence>MASQLSKEYRGLAWIASVAFFMQTLDVTILNTSLPTIARDLNESPLNMQLTVISYALTVALFMPLSGWIADRYGTLKVFRYAVAMFVIGSIFCAFSSSLNVLILSRIVQGVGGAMMMPVARLTLIKAVPKSQLLSAWNLMAMAGLTGPIMGPLLGGWLVTYMSWHWIFLINIPVGVFGIVCARFYMPNLTGKASRFDIIGFVLFSGGIVLATLGLDFVGEAARDKALACYFVVIGFLLVGSYVFYAKGKQRVLFPLSVFRNSTFSLSMIGNILIRLSSAGVPFLLPLMLQLGLGYPPDKAGMMMVPLAISSIIMKPINTKIIVKFGYKKTLICVSILLTLAILCLGLVGIYQQLWWSIISIMFYGACISMIFSSVNTLMVSELKDDQVSAGTTLLSVVQQIGISLGIAAASVVLNLYYQHTAQGTELIANFSYTFFTLSVFGILSLVTFLFYRADVGAVMQNKRGKS</sequence>
<feature type="transmembrane region" description="Helical" evidence="7">
    <location>
        <begin position="12"/>
        <end position="32"/>
    </location>
</feature>
<comment type="caution">
    <text evidence="9">The sequence shown here is derived from an EMBL/GenBank/DDBJ whole genome shotgun (WGS) entry which is preliminary data.</text>
</comment>
<evidence type="ECO:0000313" key="10">
    <source>
        <dbReference type="Proteomes" id="UP000030526"/>
    </source>
</evidence>
<keyword evidence="4 7" id="KW-0812">Transmembrane</keyword>
<evidence type="ECO:0000256" key="1">
    <source>
        <dbReference type="ARBA" id="ARBA00004651"/>
    </source>
</evidence>
<feature type="transmembrane region" description="Helical" evidence="7">
    <location>
        <begin position="394"/>
        <end position="418"/>
    </location>
</feature>
<feature type="transmembrane region" description="Helical" evidence="7">
    <location>
        <begin position="136"/>
        <end position="158"/>
    </location>
</feature>
<proteinExistence type="predicted"/>
<accession>A0A0A2XNB6</accession>
<feature type="domain" description="Major facilitator superfamily (MFS) profile" evidence="8">
    <location>
        <begin position="12"/>
        <end position="457"/>
    </location>
</feature>
<dbReference type="PANTHER" id="PTHR42718">
    <property type="entry name" value="MAJOR FACILITATOR SUPERFAMILY MULTIDRUG TRANSPORTER MFSC"/>
    <property type="match status" value="1"/>
</dbReference>
<feature type="transmembrane region" description="Helical" evidence="7">
    <location>
        <begin position="164"/>
        <end position="186"/>
    </location>
</feature>
<feature type="transmembrane region" description="Helical" evidence="7">
    <location>
        <begin position="78"/>
        <end position="97"/>
    </location>
</feature>
<dbReference type="NCBIfam" id="TIGR00711">
    <property type="entry name" value="efflux_EmrB"/>
    <property type="match status" value="1"/>
</dbReference>
<feature type="transmembrane region" description="Helical" evidence="7">
    <location>
        <begin position="330"/>
        <end position="348"/>
    </location>
</feature>
<evidence type="ECO:0000256" key="7">
    <source>
        <dbReference type="SAM" id="Phobius"/>
    </source>
</evidence>
<feature type="transmembrane region" description="Helical" evidence="7">
    <location>
        <begin position="198"/>
        <end position="219"/>
    </location>
</feature>
<evidence type="ECO:0000256" key="4">
    <source>
        <dbReference type="ARBA" id="ARBA00022692"/>
    </source>
</evidence>
<keyword evidence="2" id="KW-0813">Transport</keyword>
<dbReference type="CDD" id="cd17503">
    <property type="entry name" value="MFS_LmrB_MDR_like"/>
    <property type="match status" value="1"/>
</dbReference>
<dbReference type="InterPro" id="IPR020846">
    <property type="entry name" value="MFS_dom"/>
</dbReference>
<feature type="transmembrane region" description="Helical" evidence="7">
    <location>
        <begin position="354"/>
        <end position="373"/>
    </location>
</feature>
<evidence type="ECO:0000256" key="2">
    <source>
        <dbReference type="ARBA" id="ARBA00022448"/>
    </source>
</evidence>
<name>A0A0A2XNB6_9PAST</name>
<evidence type="ECO:0000256" key="5">
    <source>
        <dbReference type="ARBA" id="ARBA00022989"/>
    </source>
</evidence>
<comment type="subcellular location">
    <subcellularLocation>
        <location evidence="1">Cell membrane</location>
        <topology evidence="1">Multi-pass membrane protein</topology>
    </subcellularLocation>
</comment>
<dbReference type="PANTHER" id="PTHR42718:SF46">
    <property type="entry name" value="BLR6921 PROTEIN"/>
    <property type="match status" value="1"/>
</dbReference>
<organism evidence="9 10">
    <name type="scientific">Gallibacterium anatis</name>
    <dbReference type="NCBI Taxonomy" id="750"/>
    <lineage>
        <taxon>Bacteria</taxon>
        <taxon>Pseudomonadati</taxon>
        <taxon>Pseudomonadota</taxon>
        <taxon>Gammaproteobacteria</taxon>
        <taxon>Pasteurellales</taxon>
        <taxon>Pasteurellaceae</taxon>
        <taxon>Gallibacterium</taxon>
    </lineage>
</organism>
<keyword evidence="6 7" id="KW-0472">Membrane</keyword>
<feature type="transmembrane region" description="Helical" evidence="7">
    <location>
        <begin position="430"/>
        <end position="452"/>
    </location>
</feature>
<evidence type="ECO:0000313" key="9">
    <source>
        <dbReference type="EMBL" id="KGQ32140.1"/>
    </source>
</evidence>
<evidence type="ECO:0000259" key="8">
    <source>
        <dbReference type="PROSITE" id="PS50850"/>
    </source>
</evidence>
<dbReference type="Proteomes" id="UP000030526">
    <property type="component" value="Unassembled WGS sequence"/>
</dbReference>
<evidence type="ECO:0000256" key="3">
    <source>
        <dbReference type="ARBA" id="ARBA00022475"/>
    </source>
</evidence>
<keyword evidence="5 7" id="KW-1133">Transmembrane helix</keyword>
<feature type="transmembrane region" description="Helical" evidence="7">
    <location>
        <begin position="266"/>
        <end position="288"/>
    </location>
</feature>
<keyword evidence="3" id="KW-1003">Cell membrane</keyword>
<feature type="transmembrane region" description="Helical" evidence="7">
    <location>
        <begin position="225"/>
        <end position="245"/>
    </location>
</feature>
<feature type="transmembrane region" description="Helical" evidence="7">
    <location>
        <begin position="103"/>
        <end position="124"/>
    </location>
</feature>
<feature type="transmembrane region" description="Helical" evidence="7">
    <location>
        <begin position="300"/>
        <end position="318"/>
    </location>
</feature>
<dbReference type="InterPro" id="IPR004638">
    <property type="entry name" value="EmrB-like"/>
</dbReference>
<dbReference type="GO" id="GO:0022857">
    <property type="term" value="F:transmembrane transporter activity"/>
    <property type="evidence" value="ECO:0007669"/>
    <property type="project" value="InterPro"/>
</dbReference>
<dbReference type="EMBL" id="JPXS01000025">
    <property type="protein sequence ID" value="KGQ32140.1"/>
    <property type="molecule type" value="Genomic_DNA"/>
</dbReference>
<evidence type="ECO:0000256" key="6">
    <source>
        <dbReference type="ARBA" id="ARBA00023136"/>
    </source>
</evidence>
<feature type="transmembrane region" description="Helical" evidence="7">
    <location>
        <begin position="52"/>
        <end position="71"/>
    </location>
</feature>
<protein>
    <submittedName>
        <fullName evidence="9">Major facilitator transporter</fullName>
    </submittedName>
</protein>
<dbReference type="SUPFAM" id="SSF103473">
    <property type="entry name" value="MFS general substrate transporter"/>
    <property type="match status" value="1"/>
</dbReference>
<dbReference type="PROSITE" id="PS50850">
    <property type="entry name" value="MFS"/>
    <property type="match status" value="1"/>
</dbReference>
<dbReference type="PRINTS" id="PR01036">
    <property type="entry name" value="TCRTETB"/>
</dbReference>
<dbReference type="AlphaFoldDB" id="A0A0A2XNB6"/>
<dbReference type="Gene3D" id="1.20.1250.20">
    <property type="entry name" value="MFS general substrate transporter like domains"/>
    <property type="match status" value="2"/>
</dbReference>
<dbReference type="InterPro" id="IPR036259">
    <property type="entry name" value="MFS_trans_sf"/>
</dbReference>
<dbReference type="InterPro" id="IPR011701">
    <property type="entry name" value="MFS"/>
</dbReference>
<dbReference type="Pfam" id="PF07690">
    <property type="entry name" value="MFS_1"/>
    <property type="match status" value="1"/>
</dbReference>